<accession>A0A6C0B1V8</accession>
<proteinExistence type="predicted"/>
<reference evidence="1" key="1">
    <citation type="journal article" date="2020" name="Nature">
        <title>Giant virus diversity and host interactions through global metagenomics.</title>
        <authorList>
            <person name="Schulz F."/>
            <person name="Roux S."/>
            <person name="Paez-Espino D."/>
            <person name="Jungbluth S."/>
            <person name="Walsh D.A."/>
            <person name="Denef V.J."/>
            <person name="McMahon K.D."/>
            <person name="Konstantinidis K.T."/>
            <person name="Eloe-Fadrosh E.A."/>
            <person name="Kyrpides N.C."/>
            <person name="Woyke T."/>
        </authorList>
    </citation>
    <scope>NUCLEOTIDE SEQUENCE</scope>
    <source>
        <strain evidence="1">GVMAG-M-3300009187-29</strain>
    </source>
</reference>
<dbReference type="AlphaFoldDB" id="A0A6C0B1V8"/>
<sequence length="43" mass="5218">MVTEKMPGVFTENCYGNNTELKFRYLLHFSHNAFFWETLPRTF</sequence>
<organism evidence="1">
    <name type="scientific">viral metagenome</name>
    <dbReference type="NCBI Taxonomy" id="1070528"/>
    <lineage>
        <taxon>unclassified sequences</taxon>
        <taxon>metagenomes</taxon>
        <taxon>organismal metagenomes</taxon>
    </lineage>
</organism>
<dbReference type="EMBL" id="MN739052">
    <property type="protein sequence ID" value="QHS86197.1"/>
    <property type="molecule type" value="Genomic_DNA"/>
</dbReference>
<name>A0A6C0B1V8_9ZZZZ</name>
<evidence type="ECO:0000313" key="1">
    <source>
        <dbReference type="EMBL" id="QHS86197.1"/>
    </source>
</evidence>
<protein>
    <submittedName>
        <fullName evidence="1">Uncharacterized protein</fullName>
    </submittedName>
</protein>